<dbReference type="GO" id="GO:0000978">
    <property type="term" value="F:RNA polymerase II cis-regulatory region sequence-specific DNA binding"/>
    <property type="evidence" value="ECO:0007669"/>
    <property type="project" value="TreeGrafter"/>
</dbReference>
<dbReference type="PROSITE" id="PS00028">
    <property type="entry name" value="ZINC_FINGER_C2H2_1"/>
    <property type="match status" value="3"/>
</dbReference>
<dbReference type="AlphaFoldDB" id="A0AAN5D406"/>
<dbReference type="GO" id="GO:0000981">
    <property type="term" value="F:DNA-binding transcription factor activity, RNA polymerase II-specific"/>
    <property type="evidence" value="ECO:0007669"/>
    <property type="project" value="TreeGrafter"/>
</dbReference>
<dbReference type="Pfam" id="PF00096">
    <property type="entry name" value="zf-C2H2"/>
    <property type="match status" value="1"/>
</dbReference>
<feature type="non-terminal residue" evidence="10">
    <location>
        <position position="1"/>
    </location>
</feature>
<dbReference type="PANTHER" id="PTHR23235">
    <property type="entry name" value="KRUEPPEL-LIKE TRANSCRIPTION FACTOR"/>
    <property type="match status" value="1"/>
</dbReference>
<keyword evidence="4 7" id="KW-0863">Zinc-finger</keyword>
<reference evidence="11" key="1">
    <citation type="submission" date="2022-10" db="EMBL/GenBank/DDBJ databases">
        <title>Genome assembly of Pristionchus species.</title>
        <authorList>
            <person name="Yoshida K."/>
            <person name="Sommer R.J."/>
        </authorList>
    </citation>
    <scope>NUCLEOTIDE SEQUENCE [LARGE SCALE GENOMIC DNA]</scope>
    <source>
        <strain evidence="11">RS5460</strain>
    </source>
</reference>
<dbReference type="Proteomes" id="UP001328107">
    <property type="component" value="Unassembled WGS sequence"/>
</dbReference>
<keyword evidence="5" id="KW-0862">Zinc</keyword>
<sequence>ATMEERPSGQNIEEWSREANILSSADPPLGTVLTKSFNLMSAVEKGGLNAPIISYAMESMRRERELAMELDPNKNDPLRRSVYGMSESLERVFKSLIARIKEEEKQHHKVAANATQGQFEHGASEDIPNIPNMIEPMDFGVLPKDEPEEGNMLFDVKDELVGNLGQGIEWTEEDDSPLLPRPSTVQGTPSMATEDDNDDDEDDDDEEPTSYRKRAREDSDGDYSLGGKRSGMKKRKIADKKKFTNRKGQLRRFKCSQCQKKFRRPSELANHMGLHTGERRHSCTHCDMTFLASFTFKAHLRTAHGINPFECTMCPANFSHLQELRDHREKEGHKLEKKNDTKQD</sequence>
<feature type="domain" description="C2H2-type" evidence="9">
    <location>
        <begin position="253"/>
        <end position="280"/>
    </location>
</feature>
<evidence type="ECO:0000259" key="9">
    <source>
        <dbReference type="PROSITE" id="PS50157"/>
    </source>
</evidence>
<keyword evidence="3" id="KW-0677">Repeat</keyword>
<evidence type="ECO:0000256" key="3">
    <source>
        <dbReference type="ARBA" id="ARBA00022737"/>
    </source>
</evidence>
<dbReference type="PANTHER" id="PTHR23235:SF120">
    <property type="entry name" value="KRUPPEL-LIKE FACTOR 15"/>
    <property type="match status" value="1"/>
</dbReference>
<keyword evidence="11" id="KW-1185">Reference proteome</keyword>
<evidence type="ECO:0000256" key="2">
    <source>
        <dbReference type="ARBA" id="ARBA00022723"/>
    </source>
</evidence>
<dbReference type="PROSITE" id="PS50157">
    <property type="entry name" value="ZINC_FINGER_C2H2_2"/>
    <property type="match status" value="2"/>
</dbReference>
<feature type="compositionally biased region" description="Basic residues" evidence="8">
    <location>
        <begin position="230"/>
        <end position="248"/>
    </location>
</feature>
<evidence type="ECO:0000313" key="11">
    <source>
        <dbReference type="Proteomes" id="UP001328107"/>
    </source>
</evidence>
<gene>
    <name evidence="10" type="ORF">PMAYCL1PPCAC_26348</name>
</gene>
<evidence type="ECO:0000256" key="1">
    <source>
        <dbReference type="ARBA" id="ARBA00004123"/>
    </source>
</evidence>
<dbReference type="EMBL" id="BTRK01000005">
    <property type="protein sequence ID" value="GMR56153.1"/>
    <property type="molecule type" value="Genomic_DNA"/>
</dbReference>
<dbReference type="InterPro" id="IPR036236">
    <property type="entry name" value="Znf_C2H2_sf"/>
</dbReference>
<organism evidence="10 11">
    <name type="scientific">Pristionchus mayeri</name>
    <dbReference type="NCBI Taxonomy" id="1317129"/>
    <lineage>
        <taxon>Eukaryota</taxon>
        <taxon>Metazoa</taxon>
        <taxon>Ecdysozoa</taxon>
        <taxon>Nematoda</taxon>
        <taxon>Chromadorea</taxon>
        <taxon>Rhabditida</taxon>
        <taxon>Rhabditina</taxon>
        <taxon>Diplogasteromorpha</taxon>
        <taxon>Diplogasteroidea</taxon>
        <taxon>Neodiplogasteridae</taxon>
        <taxon>Pristionchus</taxon>
    </lineage>
</organism>
<protein>
    <recommendedName>
        <fullName evidence="9">C2H2-type domain-containing protein</fullName>
    </recommendedName>
</protein>
<feature type="domain" description="C2H2-type" evidence="9">
    <location>
        <begin position="309"/>
        <end position="338"/>
    </location>
</feature>
<keyword evidence="2" id="KW-0479">Metal-binding</keyword>
<comment type="subcellular location">
    <subcellularLocation>
        <location evidence="1">Nucleus</location>
    </subcellularLocation>
</comment>
<accession>A0AAN5D406</accession>
<evidence type="ECO:0000256" key="8">
    <source>
        <dbReference type="SAM" id="MobiDB-lite"/>
    </source>
</evidence>
<evidence type="ECO:0000256" key="6">
    <source>
        <dbReference type="ARBA" id="ARBA00023242"/>
    </source>
</evidence>
<dbReference type="Gene3D" id="3.30.160.60">
    <property type="entry name" value="Classic Zinc Finger"/>
    <property type="match status" value="2"/>
</dbReference>
<evidence type="ECO:0000313" key="10">
    <source>
        <dbReference type="EMBL" id="GMR56153.1"/>
    </source>
</evidence>
<feature type="compositionally biased region" description="Acidic residues" evidence="8">
    <location>
        <begin position="193"/>
        <end position="208"/>
    </location>
</feature>
<evidence type="ECO:0000256" key="4">
    <source>
        <dbReference type="ARBA" id="ARBA00022771"/>
    </source>
</evidence>
<name>A0AAN5D406_9BILA</name>
<dbReference type="GO" id="GO:0008270">
    <property type="term" value="F:zinc ion binding"/>
    <property type="evidence" value="ECO:0007669"/>
    <property type="project" value="UniProtKB-KW"/>
</dbReference>
<dbReference type="FunFam" id="3.30.160.60:FF:000145">
    <property type="entry name" value="Zinc finger protein 574"/>
    <property type="match status" value="1"/>
</dbReference>
<dbReference type="GO" id="GO:0005634">
    <property type="term" value="C:nucleus"/>
    <property type="evidence" value="ECO:0007669"/>
    <property type="project" value="UniProtKB-SubCell"/>
</dbReference>
<comment type="caution">
    <text evidence="10">The sequence shown here is derived from an EMBL/GenBank/DDBJ whole genome shotgun (WGS) entry which is preliminary data.</text>
</comment>
<keyword evidence="6" id="KW-0539">Nucleus</keyword>
<proteinExistence type="predicted"/>
<evidence type="ECO:0000256" key="7">
    <source>
        <dbReference type="PROSITE-ProRule" id="PRU00042"/>
    </source>
</evidence>
<dbReference type="SMART" id="SM00355">
    <property type="entry name" value="ZnF_C2H2"/>
    <property type="match status" value="3"/>
</dbReference>
<dbReference type="InterPro" id="IPR013087">
    <property type="entry name" value="Znf_C2H2_type"/>
</dbReference>
<evidence type="ECO:0000256" key="5">
    <source>
        <dbReference type="ARBA" id="ARBA00022833"/>
    </source>
</evidence>
<feature type="region of interest" description="Disordered" evidence="8">
    <location>
        <begin position="170"/>
        <end position="248"/>
    </location>
</feature>
<dbReference type="SUPFAM" id="SSF57667">
    <property type="entry name" value="beta-beta-alpha zinc fingers"/>
    <property type="match status" value="2"/>
</dbReference>